<dbReference type="SUPFAM" id="SSF53098">
    <property type="entry name" value="Ribonuclease H-like"/>
    <property type="match status" value="1"/>
</dbReference>
<keyword evidence="4" id="KW-1185">Reference proteome</keyword>
<proteinExistence type="predicted"/>
<evidence type="ECO:0000256" key="1">
    <source>
        <dbReference type="SAM" id="MobiDB-lite"/>
    </source>
</evidence>
<gene>
    <name evidence="3" type="ORF">FWK35_00019266</name>
</gene>
<protein>
    <submittedName>
        <fullName evidence="3">Protein FAM200A-like</fullName>
    </submittedName>
</protein>
<dbReference type="Proteomes" id="UP000478052">
    <property type="component" value="Unassembled WGS sequence"/>
</dbReference>
<feature type="domain" description="HAT C-terminal dimerisation" evidence="2">
    <location>
        <begin position="356"/>
        <end position="428"/>
    </location>
</feature>
<dbReference type="PANTHER" id="PTHR37162:SF1">
    <property type="entry name" value="BED-TYPE DOMAIN-CONTAINING PROTEIN"/>
    <property type="match status" value="1"/>
</dbReference>
<sequence>MKRFLTGGPKAQTYNPIIDGQDDITDDEIDEKKNLTPKSKRQKRRELIKTEKQKNVRKQLFSDSWLNDERFVGWLQPVVHEPAKAKCISCNTTFGSKKNDIIRHSKSNHHLKSHISNTKLLAVLVKYFSDDELHIQMLDLILVNADDGTAIGLFTLFKNSLKKLNLSTTNIVGYCADNASVMMGCNESFKRYLMKENPHVVVNGCICHTAHLIASSAASCIPNRVEILLQNISTYFSHSPKRQSILKEFQKCMNEYQVKILQPSQTRWLSLHKCVDRILEQLDVLKQLFTLAHVEENNPMAKLIYHKIQNPYNKAYLCFLQYILPLINAFNAFFQSDKVLIFKMYEENEKTSEIFPIEVVEFWMYIKNVKNFNDCAVFPNLSELALVVLILLHGSAGVERVFSMLTDIKTKKRNRLNLNTVKALIRTKLDIKNDNKCCLDYIITEQHLKKFNQCMYDDSDSDEEGSESA</sequence>
<evidence type="ECO:0000313" key="4">
    <source>
        <dbReference type="Proteomes" id="UP000478052"/>
    </source>
</evidence>
<comment type="caution">
    <text evidence="3">The sequence shown here is derived from an EMBL/GenBank/DDBJ whole genome shotgun (WGS) entry which is preliminary data.</text>
</comment>
<dbReference type="InterPro" id="IPR012337">
    <property type="entry name" value="RNaseH-like_sf"/>
</dbReference>
<dbReference type="PANTHER" id="PTHR37162">
    <property type="entry name" value="HAT FAMILY DIMERISATION DOMAINCONTAINING PROTEIN-RELATED"/>
    <property type="match status" value="1"/>
</dbReference>
<reference evidence="3 4" key="1">
    <citation type="submission" date="2019-08" db="EMBL/GenBank/DDBJ databases">
        <title>Whole genome of Aphis craccivora.</title>
        <authorList>
            <person name="Voronova N.V."/>
            <person name="Shulinski R.S."/>
            <person name="Bandarenka Y.V."/>
            <person name="Zhorov D.G."/>
            <person name="Warner D."/>
        </authorList>
    </citation>
    <scope>NUCLEOTIDE SEQUENCE [LARGE SCALE GENOMIC DNA]</scope>
    <source>
        <strain evidence="3">180601</strain>
        <tissue evidence="3">Whole Body</tissue>
    </source>
</reference>
<evidence type="ECO:0000259" key="2">
    <source>
        <dbReference type="Pfam" id="PF05699"/>
    </source>
</evidence>
<dbReference type="GO" id="GO:0046983">
    <property type="term" value="F:protein dimerization activity"/>
    <property type="evidence" value="ECO:0007669"/>
    <property type="project" value="InterPro"/>
</dbReference>
<evidence type="ECO:0000313" key="3">
    <source>
        <dbReference type="EMBL" id="KAF0723827.1"/>
    </source>
</evidence>
<accession>A0A6G0WBY2</accession>
<dbReference type="AlphaFoldDB" id="A0A6G0WBY2"/>
<feature type="region of interest" description="Disordered" evidence="1">
    <location>
        <begin position="1"/>
        <end position="44"/>
    </location>
</feature>
<feature type="compositionally biased region" description="Acidic residues" evidence="1">
    <location>
        <begin position="20"/>
        <end position="29"/>
    </location>
</feature>
<dbReference type="Pfam" id="PF05699">
    <property type="entry name" value="Dimer_Tnp_hAT"/>
    <property type="match status" value="1"/>
</dbReference>
<organism evidence="3 4">
    <name type="scientific">Aphis craccivora</name>
    <name type="common">Cowpea aphid</name>
    <dbReference type="NCBI Taxonomy" id="307492"/>
    <lineage>
        <taxon>Eukaryota</taxon>
        <taxon>Metazoa</taxon>
        <taxon>Ecdysozoa</taxon>
        <taxon>Arthropoda</taxon>
        <taxon>Hexapoda</taxon>
        <taxon>Insecta</taxon>
        <taxon>Pterygota</taxon>
        <taxon>Neoptera</taxon>
        <taxon>Paraneoptera</taxon>
        <taxon>Hemiptera</taxon>
        <taxon>Sternorrhyncha</taxon>
        <taxon>Aphidomorpha</taxon>
        <taxon>Aphidoidea</taxon>
        <taxon>Aphididae</taxon>
        <taxon>Aphidini</taxon>
        <taxon>Aphis</taxon>
        <taxon>Aphis</taxon>
    </lineage>
</organism>
<name>A0A6G0WBY2_APHCR</name>
<dbReference type="OrthoDB" id="6783358at2759"/>
<dbReference type="InterPro" id="IPR008906">
    <property type="entry name" value="HATC_C_dom"/>
</dbReference>
<dbReference type="EMBL" id="VUJU01008946">
    <property type="protein sequence ID" value="KAF0723827.1"/>
    <property type="molecule type" value="Genomic_DNA"/>
</dbReference>